<evidence type="ECO:0000313" key="3">
    <source>
        <dbReference type="Proteomes" id="UP000534207"/>
    </source>
</evidence>
<evidence type="ECO:0000313" key="2">
    <source>
        <dbReference type="EMBL" id="NWK05867.1"/>
    </source>
</evidence>
<gene>
    <name evidence="2" type="ORF">HX827_00800</name>
</gene>
<protein>
    <submittedName>
        <fullName evidence="2">Uncharacterized protein</fullName>
    </submittedName>
</protein>
<feature type="region of interest" description="Disordered" evidence="1">
    <location>
        <begin position="121"/>
        <end position="141"/>
    </location>
</feature>
<dbReference type="EMBL" id="JACASW010000001">
    <property type="protein sequence ID" value="NWK05867.1"/>
    <property type="molecule type" value="Genomic_DNA"/>
</dbReference>
<feature type="region of interest" description="Disordered" evidence="1">
    <location>
        <begin position="212"/>
        <end position="252"/>
    </location>
</feature>
<proteinExistence type="predicted"/>
<name>A0A7K4NSF8_9ARCH</name>
<sequence>MLTKIEQVEMLIALGRGDKYRLQHIRESLETGKELFISDKDFLQDLVKTYLKDRIYQAKIVSTSEKQKHEPTPEPETKLRKHGYQENAGFAFADSGDTFEIPITKSLEGFTFTDDGDIGETSTRKAAQKKPHLKKKSRKQEREEYEKKYLIESETNVTWEAYDVKAKKKVKIQNPKAVMMKNGKWAVKGTSPITGVKVFRIVGNKKPIISSEKTVESPKVESTAPAEKTAESPKAEKEVVSRYYKSHEQDSS</sequence>
<comment type="caution">
    <text evidence="2">The sequence shown here is derived from an EMBL/GenBank/DDBJ whole genome shotgun (WGS) entry which is preliminary data.</text>
</comment>
<reference evidence="2 3" key="1">
    <citation type="journal article" date="2019" name="Environ. Microbiol.">
        <title>Genomics insights into ecotype formation of ammonia-oxidizing archaea in the deep ocean.</title>
        <authorList>
            <person name="Wang Y."/>
            <person name="Huang J.M."/>
            <person name="Cui G.J."/>
            <person name="Nunoura T."/>
            <person name="Takaki Y."/>
            <person name="Li W.L."/>
            <person name="Li J."/>
            <person name="Gao Z.M."/>
            <person name="Takai K."/>
            <person name="Zhang A.Q."/>
            <person name="Stepanauskas R."/>
        </authorList>
    </citation>
    <scope>NUCLEOTIDE SEQUENCE [LARGE SCALE GENOMIC DNA]</scope>
    <source>
        <strain evidence="2 3">G13</strain>
    </source>
</reference>
<feature type="compositionally biased region" description="Basic and acidic residues" evidence="1">
    <location>
        <begin position="228"/>
        <end position="252"/>
    </location>
</feature>
<dbReference type="AlphaFoldDB" id="A0A7K4NSF8"/>
<feature type="compositionally biased region" description="Basic residues" evidence="1">
    <location>
        <begin position="126"/>
        <end position="139"/>
    </location>
</feature>
<organism evidence="2 3">
    <name type="scientific">Marine Group I thaumarchaeote</name>
    <dbReference type="NCBI Taxonomy" id="2511932"/>
    <lineage>
        <taxon>Archaea</taxon>
        <taxon>Nitrososphaerota</taxon>
        <taxon>Marine Group I</taxon>
    </lineage>
</organism>
<accession>A0A7K4NSF8</accession>
<evidence type="ECO:0000256" key="1">
    <source>
        <dbReference type="SAM" id="MobiDB-lite"/>
    </source>
</evidence>
<dbReference type="Proteomes" id="UP000534207">
    <property type="component" value="Unassembled WGS sequence"/>
</dbReference>